<dbReference type="GO" id="GO:0005829">
    <property type="term" value="C:cytosol"/>
    <property type="evidence" value="ECO:0007669"/>
    <property type="project" value="TreeGrafter"/>
</dbReference>
<dbReference type="GO" id="GO:0005536">
    <property type="term" value="F:D-glucose binding"/>
    <property type="evidence" value="ECO:0007669"/>
    <property type="project" value="InterPro"/>
</dbReference>
<sequence length="306" mass="33604">MSNVLLLDIGGTNIRYAYANKNSSEIFDSNKENLDTLKGFDNLLNNLLENGSIKSMVVSVAGPMINGSISMTNRDFKINADDLKKEHNLDNCFLLNDWESIGYSLSSTKPEDISFIKKGKPFNKNSLFIGPGTGLGGALVIDNDFVLPTEIGNTTMLTERFLKNFSIKDDSSYVILEDVLSGTAISSIYKTISGKDISAEEVVKLFEVDDPIAIQVIDGFTITLAEAISDLALIFISGNGIYLAGGLIRSLSKIINTDLFIKSFISNKKLVHKSMLNDMPIGVVNREHTCLHGNLNFFNLRNNKLS</sequence>
<dbReference type="Gene3D" id="3.40.367.20">
    <property type="match status" value="1"/>
</dbReference>
<dbReference type="GO" id="GO:0006096">
    <property type="term" value="P:glycolytic process"/>
    <property type="evidence" value="ECO:0007669"/>
    <property type="project" value="InterPro"/>
</dbReference>
<dbReference type="SUPFAM" id="SSF53067">
    <property type="entry name" value="Actin-like ATPase domain"/>
    <property type="match status" value="1"/>
</dbReference>
<dbReference type="GO" id="GO:0005524">
    <property type="term" value="F:ATP binding"/>
    <property type="evidence" value="ECO:0007669"/>
    <property type="project" value="InterPro"/>
</dbReference>
<comment type="caution">
    <text evidence="4">The sequence shown here is derived from an EMBL/GenBank/DDBJ whole genome shotgun (WGS) entry which is preliminary data.</text>
</comment>
<dbReference type="AlphaFoldDB" id="A0A520MIZ7"/>
<accession>A0A520MIZ7</accession>
<proteinExistence type="inferred from homology"/>
<evidence type="ECO:0000313" key="5">
    <source>
        <dbReference type="Proteomes" id="UP000315782"/>
    </source>
</evidence>
<dbReference type="Gene3D" id="3.30.420.40">
    <property type="match status" value="1"/>
</dbReference>
<dbReference type="Proteomes" id="UP000315782">
    <property type="component" value="Unassembled WGS sequence"/>
</dbReference>
<keyword evidence="1" id="KW-0808">Transferase</keyword>
<dbReference type="GO" id="GO:0004340">
    <property type="term" value="F:glucokinase activity"/>
    <property type="evidence" value="ECO:0007669"/>
    <property type="project" value="InterPro"/>
</dbReference>
<dbReference type="CDD" id="cd24008">
    <property type="entry name" value="ASKHA_NBD_GLK"/>
    <property type="match status" value="1"/>
</dbReference>
<organism evidence="4 5">
    <name type="scientific">SAR86 cluster bacterium</name>
    <dbReference type="NCBI Taxonomy" id="2030880"/>
    <lineage>
        <taxon>Bacteria</taxon>
        <taxon>Pseudomonadati</taxon>
        <taxon>Pseudomonadota</taxon>
        <taxon>Gammaproteobacteria</taxon>
        <taxon>SAR86 cluster</taxon>
    </lineage>
</organism>
<evidence type="ECO:0000256" key="2">
    <source>
        <dbReference type="ARBA" id="ARBA00022777"/>
    </source>
</evidence>
<name>A0A520MIZ7_9GAMM</name>
<dbReference type="PANTHER" id="PTHR47690:SF1">
    <property type="entry name" value="GLUCOKINASE"/>
    <property type="match status" value="1"/>
</dbReference>
<keyword evidence="2" id="KW-0418">Kinase</keyword>
<gene>
    <name evidence="4" type="ORF">EVA96_02215</name>
</gene>
<evidence type="ECO:0000313" key="4">
    <source>
        <dbReference type="EMBL" id="RZO21194.1"/>
    </source>
</evidence>
<dbReference type="InterPro" id="IPR050201">
    <property type="entry name" value="Bacterial_glucokinase"/>
</dbReference>
<evidence type="ECO:0000256" key="3">
    <source>
        <dbReference type="RuleBase" id="RU004046"/>
    </source>
</evidence>
<dbReference type="InterPro" id="IPR043129">
    <property type="entry name" value="ATPase_NBD"/>
</dbReference>
<dbReference type="InterPro" id="IPR003836">
    <property type="entry name" value="Glucokinase"/>
</dbReference>
<evidence type="ECO:0000256" key="1">
    <source>
        <dbReference type="ARBA" id="ARBA00022679"/>
    </source>
</evidence>
<dbReference type="Pfam" id="PF02685">
    <property type="entry name" value="Glucokinase"/>
    <property type="match status" value="1"/>
</dbReference>
<reference evidence="4 5" key="1">
    <citation type="submission" date="2019-02" db="EMBL/GenBank/DDBJ databases">
        <title>Prokaryotic population dynamics and viral predation in marine succession experiment using metagenomics: the confinement effect.</title>
        <authorList>
            <person name="Haro-Moreno J.M."/>
            <person name="Rodriguez-Valera F."/>
            <person name="Lopez-Perez M."/>
        </authorList>
    </citation>
    <scope>NUCLEOTIDE SEQUENCE [LARGE SCALE GENOMIC DNA]</scope>
    <source>
        <strain evidence="4">MED-G163</strain>
    </source>
</reference>
<dbReference type="EMBL" id="SHBI01000010">
    <property type="protein sequence ID" value="RZO21194.1"/>
    <property type="molecule type" value="Genomic_DNA"/>
</dbReference>
<comment type="similarity">
    <text evidence="3">Belongs to the bacterial glucokinase family.</text>
</comment>
<protein>
    <submittedName>
        <fullName evidence="4">ROK family protein</fullName>
    </submittedName>
</protein>
<dbReference type="PANTHER" id="PTHR47690">
    <property type="entry name" value="GLUCOKINASE"/>
    <property type="match status" value="1"/>
</dbReference>